<proteinExistence type="predicted"/>
<evidence type="ECO:0000256" key="1">
    <source>
        <dbReference type="ARBA" id="ARBA00023121"/>
    </source>
</evidence>
<dbReference type="InterPro" id="IPR050270">
    <property type="entry name" value="DegV_domain_contain"/>
</dbReference>
<dbReference type="PANTHER" id="PTHR33434">
    <property type="entry name" value="DEGV DOMAIN-CONTAINING PROTEIN DR_1986-RELATED"/>
    <property type="match status" value="1"/>
</dbReference>
<dbReference type="NCBIfam" id="TIGR00762">
    <property type="entry name" value="DegV"/>
    <property type="match status" value="1"/>
</dbReference>
<dbReference type="PANTHER" id="PTHR33434:SF2">
    <property type="entry name" value="FATTY ACID-BINDING PROTEIN TM_1468"/>
    <property type="match status" value="1"/>
</dbReference>
<accession>A0A133XVY2</accession>
<dbReference type="STRING" id="1393034.HMPREF3192_00454"/>
<dbReference type="Gene3D" id="3.40.50.10170">
    <property type="match status" value="1"/>
</dbReference>
<dbReference type="Pfam" id="PF02645">
    <property type="entry name" value="DegV"/>
    <property type="match status" value="1"/>
</dbReference>
<evidence type="ECO:0000313" key="2">
    <source>
        <dbReference type="EMBL" id="KXB35089.1"/>
    </source>
</evidence>
<dbReference type="SUPFAM" id="SSF82549">
    <property type="entry name" value="DAK1/DegV-like"/>
    <property type="match status" value="1"/>
</dbReference>
<comment type="caution">
    <text evidence="2">The sequence shown here is derived from an EMBL/GenBank/DDBJ whole genome shotgun (WGS) entry which is preliminary data.</text>
</comment>
<reference evidence="3" key="1">
    <citation type="submission" date="2016-01" db="EMBL/GenBank/DDBJ databases">
        <authorList>
            <person name="Mitreva M."/>
            <person name="Pepin K.H."/>
            <person name="Mihindukulasuriya K.A."/>
            <person name="Fulton R."/>
            <person name="Fronick C."/>
            <person name="O'Laughlin M."/>
            <person name="Miner T."/>
            <person name="Herter B."/>
            <person name="Rosa B.A."/>
            <person name="Cordes M."/>
            <person name="Tomlinson C."/>
            <person name="Wollam A."/>
            <person name="Palsikar V.B."/>
            <person name="Mardis E.R."/>
            <person name="Wilson R.K."/>
        </authorList>
    </citation>
    <scope>NUCLEOTIDE SEQUENCE [LARGE SCALE GENOMIC DNA]</scope>
    <source>
        <strain evidence="3">DNF00019</strain>
    </source>
</reference>
<organism evidence="2 3">
    <name type="scientific">Atopobium deltae</name>
    <dbReference type="NCBI Taxonomy" id="1393034"/>
    <lineage>
        <taxon>Bacteria</taxon>
        <taxon>Bacillati</taxon>
        <taxon>Actinomycetota</taxon>
        <taxon>Coriobacteriia</taxon>
        <taxon>Coriobacteriales</taxon>
        <taxon>Atopobiaceae</taxon>
        <taxon>Atopobium</taxon>
    </lineage>
</organism>
<keyword evidence="3" id="KW-1185">Reference proteome</keyword>
<dbReference type="InterPro" id="IPR043168">
    <property type="entry name" value="DegV_C"/>
</dbReference>
<dbReference type="Proteomes" id="UP000070675">
    <property type="component" value="Unassembled WGS sequence"/>
</dbReference>
<protein>
    <submittedName>
        <fullName evidence="2">EDD domain protein, DegV family</fullName>
    </submittedName>
</protein>
<dbReference type="Gene3D" id="3.30.1180.10">
    <property type="match status" value="1"/>
</dbReference>
<dbReference type="PATRIC" id="fig|1393034.3.peg.436"/>
<name>A0A133XVY2_9ACTN</name>
<dbReference type="AlphaFoldDB" id="A0A133XVY2"/>
<sequence>MDGTAAQAAFQPAMSGANSVVTSAKVRAVLLCLYYTLLKEFSMAIRIVCDSGADVADLEHKALSVVPLSVIFGNDVYLDDGIQIDHKRFFEMLTDPNAVPKTGQVTPYQFDQVFKQATEAGEQLIVITISSRLSGTYESAISAAQPYDSDIAIIDSLNASLGIRVLVEYGLQLIDKGMLFDEVAAALRERVSQLRVVAVLDTLEFLKRGGRLLKAAAMVGTLLSIKPVITAKNGAVSLIGKARGSKNANKVFNQMIEKRGGIDFSLPFALGYTGLDMSITTKYMDESRDLYAQATQDVVFHSMGPTIGTHAGPGTIAIGFFAKDPSEG</sequence>
<dbReference type="PROSITE" id="PS51482">
    <property type="entry name" value="DEGV"/>
    <property type="match status" value="1"/>
</dbReference>
<evidence type="ECO:0000313" key="3">
    <source>
        <dbReference type="Proteomes" id="UP000070675"/>
    </source>
</evidence>
<keyword evidence="1" id="KW-0446">Lipid-binding</keyword>
<gene>
    <name evidence="2" type="ORF">HMPREF3192_00454</name>
</gene>
<dbReference type="InterPro" id="IPR003797">
    <property type="entry name" value="DegV"/>
</dbReference>
<dbReference type="EMBL" id="LSCR01000006">
    <property type="protein sequence ID" value="KXB35089.1"/>
    <property type="molecule type" value="Genomic_DNA"/>
</dbReference>
<dbReference type="GO" id="GO:0008289">
    <property type="term" value="F:lipid binding"/>
    <property type="evidence" value="ECO:0007669"/>
    <property type="project" value="UniProtKB-KW"/>
</dbReference>